<dbReference type="EMBL" id="QURB01000002">
    <property type="protein sequence ID" value="RFC54859.1"/>
    <property type="molecule type" value="Genomic_DNA"/>
</dbReference>
<keyword evidence="1" id="KW-0472">Membrane</keyword>
<dbReference type="RefSeq" id="WP_116879838.1">
    <property type="nucleotide sequence ID" value="NZ_QURB01000002.1"/>
</dbReference>
<evidence type="ECO:0000313" key="3">
    <source>
        <dbReference type="Proteomes" id="UP000257127"/>
    </source>
</evidence>
<gene>
    <name evidence="2" type="ORF">DXU93_03295</name>
</gene>
<sequence>MKNIKNKIVFLFVLAFLFSCSPMKRLERFEKRHPYLFESIKVVDTFTYFDTVYVPTIKHDTIFRITKDTMYLTKDRLKVKLLYKDSIIYLDGECVGDTVYIENDIIREVPKFQTKEPPKFQGLKKLFNVYFIAFFLLALIVFLLNRIYKPP</sequence>
<dbReference type="PROSITE" id="PS51257">
    <property type="entry name" value="PROKAR_LIPOPROTEIN"/>
    <property type="match status" value="1"/>
</dbReference>
<proteinExistence type="predicted"/>
<keyword evidence="1" id="KW-1133">Transmembrane helix</keyword>
<evidence type="ECO:0000256" key="1">
    <source>
        <dbReference type="SAM" id="Phobius"/>
    </source>
</evidence>
<keyword evidence="1" id="KW-0812">Transmembrane</keyword>
<comment type="caution">
    <text evidence="2">The sequence shown here is derived from an EMBL/GenBank/DDBJ whole genome shotgun (WGS) entry which is preliminary data.</text>
</comment>
<accession>A0A3E1EZ64</accession>
<dbReference type="Proteomes" id="UP000257127">
    <property type="component" value="Unassembled WGS sequence"/>
</dbReference>
<evidence type="ECO:0008006" key="4">
    <source>
        <dbReference type="Google" id="ProtNLM"/>
    </source>
</evidence>
<dbReference type="AlphaFoldDB" id="A0A3E1EZ64"/>
<reference evidence="2 3" key="1">
    <citation type="submission" date="2018-08" db="EMBL/GenBank/DDBJ databases">
        <title>The draft genome squence of Brumimicrobium sp. N62.</title>
        <authorList>
            <person name="Du Z.-J."/>
            <person name="Luo H.-R."/>
        </authorList>
    </citation>
    <scope>NUCLEOTIDE SEQUENCE [LARGE SCALE GENOMIC DNA]</scope>
    <source>
        <strain evidence="2 3">N62</strain>
    </source>
</reference>
<evidence type="ECO:0000313" key="2">
    <source>
        <dbReference type="EMBL" id="RFC54859.1"/>
    </source>
</evidence>
<keyword evidence="3" id="KW-1185">Reference proteome</keyword>
<protein>
    <recommendedName>
        <fullName evidence="4">Lipoprotein</fullName>
    </recommendedName>
</protein>
<name>A0A3E1EZ64_9FLAO</name>
<organism evidence="2 3">
    <name type="scientific">Brumimicrobium aurantiacum</name>
    <dbReference type="NCBI Taxonomy" id="1737063"/>
    <lineage>
        <taxon>Bacteria</taxon>
        <taxon>Pseudomonadati</taxon>
        <taxon>Bacteroidota</taxon>
        <taxon>Flavobacteriia</taxon>
        <taxon>Flavobacteriales</taxon>
        <taxon>Crocinitomicaceae</taxon>
        <taxon>Brumimicrobium</taxon>
    </lineage>
</organism>
<feature type="transmembrane region" description="Helical" evidence="1">
    <location>
        <begin position="127"/>
        <end position="148"/>
    </location>
</feature>